<evidence type="ECO:0000313" key="1">
    <source>
        <dbReference type="EMBL" id="RWU26748.1"/>
    </source>
</evidence>
<gene>
    <name evidence="1" type="ORF">DM813_02645</name>
</gene>
<dbReference type="Proteomes" id="UP000288983">
    <property type="component" value="Unassembled WGS sequence"/>
</dbReference>
<name>A0A443ZZ52_9PSED</name>
<comment type="caution">
    <text evidence="1">The sequence shown here is derived from an EMBL/GenBank/DDBJ whole genome shotgun (WGS) entry which is preliminary data.</text>
</comment>
<accession>A0A443ZZ52</accession>
<protein>
    <recommendedName>
        <fullName evidence="3">Phage replication protein</fullName>
    </recommendedName>
</protein>
<proteinExistence type="predicted"/>
<organism evidence="1 2">
    <name type="scientific">Pseudomonas alkylphenolica</name>
    <dbReference type="NCBI Taxonomy" id="237609"/>
    <lineage>
        <taxon>Bacteria</taxon>
        <taxon>Pseudomonadati</taxon>
        <taxon>Pseudomonadota</taxon>
        <taxon>Gammaproteobacteria</taxon>
        <taxon>Pseudomonadales</taxon>
        <taxon>Pseudomonadaceae</taxon>
        <taxon>Pseudomonas</taxon>
    </lineage>
</organism>
<dbReference type="OrthoDB" id="6107855at2"/>
<evidence type="ECO:0008006" key="3">
    <source>
        <dbReference type="Google" id="ProtNLM"/>
    </source>
</evidence>
<dbReference type="EMBL" id="QJRG01000033">
    <property type="protein sequence ID" value="RWU26748.1"/>
    <property type="molecule type" value="Genomic_DNA"/>
</dbReference>
<evidence type="ECO:0000313" key="2">
    <source>
        <dbReference type="Proteomes" id="UP000288983"/>
    </source>
</evidence>
<sequence>MARARNIKPGFFKNEMLAELAAFDRLLFIGLWCLADREGRIEDRPKRIKMELFPCDDYQVEQGLTALEKAGFIERFAVAGWAVIEVLNFTKHQNPHGTEKDGALPDRHGELTVHERKKNGYVTGSKRKVHVNPLVDKVNPPMENALIHRFTDSPIPDS</sequence>
<dbReference type="RefSeq" id="WP_128321872.1">
    <property type="nucleotide sequence ID" value="NZ_QJRG01000033.1"/>
</dbReference>
<dbReference type="AlphaFoldDB" id="A0A443ZZ52"/>
<reference evidence="1 2" key="1">
    <citation type="submission" date="2018-06" db="EMBL/GenBank/DDBJ databases">
        <title>Bacteria isolated from soil of Wuhan.</title>
        <authorList>
            <person name="Wei X."/>
            <person name="Chunhua H."/>
        </authorList>
    </citation>
    <scope>NUCLEOTIDE SEQUENCE [LARGE SCALE GENOMIC DNA]</scope>
    <source>
        <strain evidence="2">xwS2</strain>
    </source>
</reference>